<sequence length="68" mass="7794">RKVVPGEIRVASSTNISNIKTRGRKKVENNVVNKSLEILQNLESTREDDHSSTSHNKPKKRRNKTKLK</sequence>
<reference evidence="2" key="1">
    <citation type="submission" date="2014-12" db="EMBL/GenBank/DDBJ databases">
        <title>Insight into the proteome of Arion vulgaris.</title>
        <authorList>
            <person name="Aradska J."/>
            <person name="Bulat T."/>
            <person name="Smidak R."/>
            <person name="Sarate P."/>
            <person name="Gangsoo J."/>
            <person name="Sialana F."/>
            <person name="Bilban M."/>
            <person name="Lubec G."/>
        </authorList>
    </citation>
    <scope>NUCLEOTIDE SEQUENCE</scope>
    <source>
        <tissue evidence="2">Skin</tissue>
    </source>
</reference>
<feature type="compositionally biased region" description="Basic residues" evidence="1">
    <location>
        <begin position="56"/>
        <end position="68"/>
    </location>
</feature>
<accession>A0A0B7BYT2</accession>
<feature type="non-terminal residue" evidence="2">
    <location>
        <position position="1"/>
    </location>
</feature>
<dbReference type="AlphaFoldDB" id="A0A0B7BYT2"/>
<evidence type="ECO:0000256" key="1">
    <source>
        <dbReference type="SAM" id="MobiDB-lite"/>
    </source>
</evidence>
<organism evidence="2">
    <name type="scientific">Arion vulgaris</name>
    <dbReference type="NCBI Taxonomy" id="1028688"/>
    <lineage>
        <taxon>Eukaryota</taxon>
        <taxon>Metazoa</taxon>
        <taxon>Spiralia</taxon>
        <taxon>Lophotrochozoa</taxon>
        <taxon>Mollusca</taxon>
        <taxon>Gastropoda</taxon>
        <taxon>Heterobranchia</taxon>
        <taxon>Euthyneura</taxon>
        <taxon>Panpulmonata</taxon>
        <taxon>Eupulmonata</taxon>
        <taxon>Stylommatophora</taxon>
        <taxon>Helicina</taxon>
        <taxon>Arionoidea</taxon>
        <taxon>Arionidae</taxon>
        <taxon>Arion</taxon>
    </lineage>
</organism>
<evidence type="ECO:0000313" key="2">
    <source>
        <dbReference type="EMBL" id="CEK98097.1"/>
    </source>
</evidence>
<gene>
    <name evidence="2" type="primary">ORF217768</name>
</gene>
<feature type="region of interest" description="Disordered" evidence="1">
    <location>
        <begin position="42"/>
        <end position="68"/>
    </location>
</feature>
<dbReference type="EMBL" id="HACG01051226">
    <property type="protein sequence ID" value="CEK98097.1"/>
    <property type="molecule type" value="Transcribed_RNA"/>
</dbReference>
<feature type="non-terminal residue" evidence="2">
    <location>
        <position position="68"/>
    </location>
</feature>
<name>A0A0B7BYT2_9EUPU</name>
<proteinExistence type="predicted"/>
<protein>
    <submittedName>
        <fullName evidence="2">Uncharacterized protein</fullName>
    </submittedName>
</protein>